<feature type="compositionally biased region" description="Polar residues" evidence="7">
    <location>
        <begin position="120"/>
        <end position="129"/>
    </location>
</feature>
<evidence type="ECO:0000256" key="5">
    <source>
        <dbReference type="ARBA" id="ARBA00022989"/>
    </source>
</evidence>
<keyword evidence="4 8" id="KW-0812">Transmembrane</keyword>
<feature type="compositionally biased region" description="Low complexity" evidence="7">
    <location>
        <begin position="66"/>
        <end position="103"/>
    </location>
</feature>
<dbReference type="Gene3D" id="3.40.720.10">
    <property type="entry name" value="Alkaline Phosphatase, subunit A"/>
    <property type="match status" value="1"/>
</dbReference>
<dbReference type="PANTHER" id="PTHR47371:SF3">
    <property type="entry name" value="PHOSPHOGLYCEROL TRANSFERASE I"/>
    <property type="match status" value="1"/>
</dbReference>
<feature type="domain" description="Sulfatase N-terminal" evidence="9">
    <location>
        <begin position="446"/>
        <end position="755"/>
    </location>
</feature>
<dbReference type="EMBL" id="RYUQ01000009">
    <property type="protein sequence ID" value="RYQ23796.1"/>
    <property type="molecule type" value="Genomic_DNA"/>
</dbReference>
<reference evidence="10 11" key="1">
    <citation type="submission" date="2018-12" db="EMBL/GenBank/DDBJ databases">
        <title>Unveiling genomic diversity among members of the Bifidobacterium pseudolongum species, a widely distributed gut commensal of the animal kingdom.</title>
        <authorList>
            <person name="Lugli G.A."/>
            <person name="Duranti S."/>
            <person name="Albert K."/>
            <person name="Mancabelli L."/>
            <person name="Napoli S."/>
            <person name="Viappiani A."/>
            <person name="Anzalone R."/>
            <person name="Longhi G."/>
            <person name="Milani C."/>
            <person name="Turroni F."/>
            <person name="Alessandri G."/>
            <person name="Sela D.A."/>
            <person name="Van Sinderen D."/>
            <person name="Ventura M."/>
        </authorList>
    </citation>
    <scope>NUCLEOTIDE SEQUENCE [LARGE SCALE GENOMIC DNA]</scope>
    <source>
        <strain evidence="10 11">2032B</strain>
    </source>
</reference>
<dbReference type="CDD" id="cd16015">
    <property type="entry name" value="LTA_synthase"/>
    <property type="match status" value="1"/>
</dbReference>
<comment type="pathway">
    <text evidence="2">Cell wall biogenesis; lipoteichoic acid biosynthesis.</text>
</comment>
<feature type="transmembrane region" description="Helical" evidence="8">
    <location>
        <begin position="209"/>
        <end position="233"/>
    </location>
</feature>
<sequence length="843" mass="92740">MSSSIRRHHRQHTGTRLRRLHDAKIERIRRRHRADRTLTSMAAGRIAVGSVSASLGTAQSPMSRASASIGATTSSDTTTVTSSGTQTATGSVSSATGSVSSSTLPTETAISSGKALEGNGKNTTRSATESAADWRKHPIRAWRARYGRYKQTRFYQAWAKRPKFSYGAYVVIMFVLIEMANMFLLWSVVPQLTYDPTAEDGLVMQVMNSTYHWLTNTSGILNFFALGILYLICITVTNRFWIGTAFFGAIAGITAFAGQVKVAMRGEPIIPSDLGFLTGNGGGGENVASFVTDDLRTTINAGVSLVVWFVVICLLLQLVDRRSPFIYCSWRHPIAGPKNIFGLICRILAPVLSIWLMVSYATGLAIPGSRTRELADEVGYVPRLWNVMDDAQQAGATTTFLSLTNVKAMDEEPGYNEQAMKTIAQRYEQAATRINQERASTLTDNTVIMVLSESFSDPNRVPGVHFNTDPMPFIRSLGDVTTAGLMLSPGYGGGTANIEFQQMTGLSMANFSDTMLSPYQQLVPTRPEMYSFNQMWNQACGSTSCSVGFHPFLQGFYLRGANYKKFGFSHLYTLDSDPKITHAGTYHGAVADSGNVTDEEAYKNVVEEVRANTSGNKPAQYIELVTMQNHSPYPDLYGSENEFHAANDSQGVPGNEMGVHSEYAKGVQRTDEATEQFLNDLDAIDSPITVVFYGDHLPGIYTTASQDPKNNLALHETNYFIWSNAASKSHDTKLPEEDAAYTSSNFFMAQTAQQLDSKISPYLALLDELHAEVPAISRASTNMGEWETEDAPTYLNSQGDPIDPKSLSTKAKQLLDDYRMVQYDMTVGENYLQQMGFMNLPKQ</sequence>
<dbReference type="InterPro" id="IPR017850">
    <property type="entry name" value="Alkaline_phosphatase_core_sf"/>
</dbReference>
<comment type="subcellular location">
    <subcellularLocation>
        <location evidence="1">Cell membrane</location>
        <topology evidence="1">Multi-pass membrane protein</topology>
    </subcellularLocation>
</comment>
<accession>A0A4Q5ABJ5</accession>
<dbReference type="Pfam" id="PF00884">
    <property type="entry name" value="Sulfatase"/>
    <property type="match status" value="1"/>
</dbReference>
<evidence type="ECO:0000313" key="10">
    <source>
        <dbReference type="EMBL" id="RYQ23796.1"/>
    </source>
</evidence>
<feature type="transmembrane region" description="Helical" evidence="8">
    <location>
        <begin position="240"/>
        <end position="258"/>
    </location>
</feature>
<comment type="caution">
    <text evidence="10">The sequence shown here is derived from an EMBL/GenBank/DDBJ whole genome shotgun (WGS) entry which is preliminary data.</text>
</comment>
<dbReference type="InterPro" id="IPR000917">
    <property type="entry name" value="Sulfatase_N"/>
</dbReference>
<evidence type="ECO:0000256" key="6">
    <source>
        <dbReference type="ARBA" id="ARBA00023136"/>
    </source>
</evidence>
<dbReference type="InterPro" id="IPR050448">
    <property type="entry name" value="OpgB/LTA_synthase_biosynth"/>
</dbReference>
<keyword evidence="5 8" id="KW-1133">Transmembrane helix</keyword>
<proteinExistence type="predicted"/>
<feature type="transmembrane region" description="Helical" evidence="8">
    <location>
        <begin position="166"/>
        <end position="189"/>
    </location>
</feature>
<name>A0A4Q5ABJ5_9BIFI</name>
<organism evidence="10 11">
    <name type="scientific">Bifidobacterium pseudolongum subsp. globosum</name>
    <dbReference type="NCBI Taxonomy" id="1690"/>
    <lineage>
        <taxon>Bacteria</taxon>
        <taxon>Bacillati</taxon>
        <taxon>Actinomycetota</taxon>
        <taxon>Actinomycetes</taxon>
        <taxon>Bifidobacteriales</taxon>
        <taxon>Bifidobacteriaceae</taxon>
        <taxon>Bifidobacterium</taxon>
    </lineage>
</organism>
<keyword evidence="10" id="KW-0808">Transferase</keyword>
<evidence type="ECO:0000313" key="11">
    <source>
        <dbReference type="Proteomes" id="UP000292535"/>
    </source>
</evidence>
<evidence type="ECO:0000256" key="7">
    <source>
        <dbReference type="SAM" id="MobiDB-lite"/>
    </source>
</evidence>
<evidence type="ECO:0000256" key="4">
    <source>
        <dbReference type="ARBA" id="ARBA00022692"/>
    </source>
</evidence>
<feature type="region of interest" description="Disordered" evidence="7">
    <location>
        <begin position="66"/>
        <end position="132"/>
    </location>
</feature>
<evidence type="ECO:0000256" key="8">
    <source>
        <dbReference type="SAM" id="Phobius"/>
    </source>
</evidence>
<evidence type="ECO:0000256" key="2">
    <source>
        <dbReference type="ARBA" id="ARBA00004936"/>
    </source>
</evidence>
<dbReference type="GO" id="GO:0016740">
    <property type="term" value="F:transferase activity"/>
    <property type="evidence" value="ECO:0007669"/>
    <property type="project" value="UniProtKB-KW"/>
</dbReference>
<feature type="transmembrane region" description="Helical" evidence="8">
    <location>
        <begin position="299"/>
        <end position="319"/>
    </location>
</feature>
<keyword evidence="6 8" id="KW-0472">Membrane</keyword>
<gene>
    <name evidence="10" type="ORF">PG2032B_1629</name>
</gene>
<dbReference type="Proteomes" id="UP000292535">
    <property type="component" value="Unassembled WGS sequence"/>
</dbReference>
<evidence type="ECO:0000259" key="9">
    <source>
        <dbReference type="Pfam" id="PF00884"/>
    </source>
</evidence>
<dbReference type="PANTHER" id="PTHR47371">
    <property type="entry name" value="LIPOTEICHOIC ACID SYNTHASE"/>
    <property type="match status" value="1"/>
</dbReference>
<evidence type="ECO:0000256" key="3">
    <source>
        <dbReference type="ARBA" id="ARBA00022475"/>
    </source>
</evidence>
<protein>
    <submittedName>
        <fullName evidence="10">Phosphoglycerol transferase</fullName>
    </submittedName>
</protein>
<feature type="transmembrane region" description="Helical" evidence="8">
    <location>
        <begin position="340"/>
        <end position="361"/>
    </location>
</feature>
<dbReference type="GO" id="GO:0005886">
    <property type="term" value="C:plasma membrane"/>
    <property type="evidence" value="ECO:0007669"/>
    <property type="project" value="UniProtKB-SubCell"/>
</dbReference>
<keyword evidence="3" id="KW-1003">Cell membrane</keyword>
<evidence type="ECO:0000256" key="1">
    <source>
        <dbReference type="ARBA" id="ARBA00004651"/>
    </source>
</evidence>
<dbReference type="AlphaFoldDB" id="A0A4Q5ABJ5"/>